<organism evidence="1 2">
    <name type="scientific">Artomyces pyxidatus</name>
    <dbReference type="NCBI Taxonomy" id="48021"/>
    <lineage>
        <taxon>Eukaryota</taxon>
        <taxon>Fungi</taxon>
        <taxon>Dikarya</taxon>
        <taxon>Basidiomycota</taxon>
        <taxon>Agaricomycotina</taxon>
        <taxon>Agaricomycetes</taxon>
        <taxon>Russulales</taxon>
        <taxon>Auriscalpiaceae</taxon>
        <taxon>Artomyces</taxon>
    </lineage>
</organism>
<comment type="caution">
    <text evidence="1">The sequence shown here is derived from an EMBL/GenBank/DDBJ whole genome shotgun (WGS) entry which is preliminary data.</text>
</comment>
<dbReference type="EMBL" id="MU277316">
    <property type="protein sequence ID" value="KAI0055043.1"/>
    <property type="molecule type" value="Genomic_DNA"/>
</dbReference>
<dbReference type="Proteomes" id="UP000814140">
    <property type="component" value="Unassembled WGS sequence"/>
</dbReference>
<gene>
    <name evidence="1" type="ORF">BV25DRAFT_1922139</name>
</gene>
<reference evidence="1" key="2">
    <citation type="journal article" date="2022" name="New Phytol.">
        <title>Evolutionary transition to the ectomycorrhizal habit in the genomes of a hyperdiverse lineage of mushroom-forming fungi.</title>
        <authorList>
            <person name="Looney B."/>
            <person name="Miyauchi S."/>
            <person name="Morin E."/>
            <person name="Drula E."/>
            <person name="Courty P.E."/>
            <person name="Kohler A."/>
            <person name="Kuo A."/>
            <person name="LaButti K."/>
            <person name="Pangilinan J."/>
            <person name="Lipzen A."/>
            <person name="Riley R."/>
            <person name="Andreopoulos W."/>
            <person name="He G."/>
            <person name="Johnson J."/>
            <person name="Nolan M."/>
            <person name="Tritt A."/>
            <person name="Barry K.W."/>
            <person name="Grigoriev I.V."/>
            <person name="Nagy L.G."/>
            <person name="Hibbett D."/>
            <person name="Henrissat B."/>
            <person name="Matheny P.B."/>
            <person name="Labbe J."/>
            <person name="Martin F.M."/>
        </authorList>
    </citation>
    <scope>NUCLEOTIDE SEQUENCE</scope>
    <source>
        <strain evidence="1">HHB10654</strain>
    </source>
</reference>
<sequence>MRRLVSPPTTTARSNHPENVVTDHISLDASYTMSTLCIGQGIAASVVLPGVEPTSGMGNLLPPASSDGAPAAMRVDTDRLLRGRVPPHGYYPAKLGPVTPLPPYVWPPKKPCTCRATTACGLPRISRTAPSTLGRSSSTSSGNVPRNSGNEAARKGETGHPDGARELVKEALSL</sequence>
<accession>A0ACB8SGM9</accession>
<proteinExistence type="predicted"/>
<keyword evidence="2" id="KW-1185">Reference proteome</keyword>
<evidence type="ECO:0000313" key="1">
    <source>
        <dbReference type="EMBL" id="KAI0055043.1"/>
    </source>
</evidence>
<evidence type="ECO:0000313" key="2">
    <source>
        <dbReference type="Proteomes" id="UP000814140"/>
    </source>
</evidence>
<name>A0ACB8SGM9_9AGAM</name>
<protein>
    <submittedName>
        <fullName evidence="1">Uncharacterized protein</fullName>
    </submittedName>
</protein>
<reference evidence="1" key="1">
    <citation type="submission" date="2021-03" db="EMBL/GenBank/DDBJ databases">
        <authorList>
            <consortium name="DOE Joint Genome Institute"/>
            <person name="Ahrendt S."/>
            <person name="Looney B.P."/>
            <person name="Miyauchi S."/>
            <person name="Morin E."/>
            <person name="Drula E."/>
            <person name="Courty P.E."/>
            <person name="Chicoki N."/>
            <person name="Fauchery L."/>
            <person name="Kohler A."/>
            <person name="Kuo A."/>
            <person name="Labutti K."/>
            <person name="Pangilinan J."/>
            <person name="Lipzen A."/>
            <person name="Riley R."/>
            <person name="Andreopoulos W."/>
            <person name="He G."/>
            <person name="Johnson J."/>
            <person name="Barry K.W."/>
            <person name="Grigoriev I.V."/>
            <person name="Nagy L."/>
            <person name="Hibbett D."/>
            <person name="Henrissat B."/>
            <person name="Matheny P.B."/>
            <person name="Labbe J."/>
            <person name="Martin F."/>
        </authorList>
    </citation>
    <scope>NUCLEOTIDE SEQUENCE</scope>
    <source>
        <strain evidence="1">HHB10654</strain>
    </source>
</reference>